<sequence>MHRSSMAAVTKAPRSVQRRRRQEELEDIWVPCSGKGGKDCVSPGTRLPTAVRSEHQMDPDVDVLAKQSVIRPPAPPDISRVWGKSIRRQGVLRDYGDTSVINE</sequence>
<dbReference type="Proteomes" id="UP001497482">
    <property type="component" value="Chromosome 4"/>
</dbReference>
<keyword evidence="3" id="KW-1185">Reference proteome</keyword>
<organism evidence="2 3">
    <name type="scientific">Knipowitschia caucasica</name>
    <name type="common">Caucasian dwarf goby</name>
    <name type="synonym">Pomatoschistus caucasicus</name>
    <dbReference type="NCBI Taxonomy" id="637954"/>
    <lineage>
        <taxon>Eukaryota</taxon>
        <taxon>Metazoa</taxon>
        <taxon>Chordata</taxon>
        <taxon>Craniata</taxon>
        <taxon>Vertebrata</taxon>
        <taxon>Euteleostomi</taxon>
        <taxon>Actinopterygii</taxon>
        <taxon>Neopterygii</taxon>
        <taxon>Teleostei</taxon>
        <taxon>Neoteleostei</taxon>
        <taxon>Acanthomorphata</taxon>
        <taxon>Gobiaria</taxon>
        <taxon>Gobiiformes</taxon>
        <taxon>Gobioidei</taxon>
        <taxon>Gobiidae</taxon>
        <taxon>Gobiinae</taxon>
        <taxon>Knipowitschia</taxon>
    </lineage>
</organism>
<gene>
    <name evidence="2" type="ORF">KC01_LOCUS31258</name>
</gene>
<evidence type="ECO:0000313" key="3">
    <source>
        <dbReference type="Proteomes" id="UP001497482"/>
    </source>
</evidence>
<name>A0AAV2LNP9_KNICA</name>
<dbReference type="EMBL" id="OZ035826">
    <property type="protein sequence ID" value="CAL1603599.1"/>
    <property type="molecule type" value="Genomic_DNA"/>
</dbReference>
<feature type="region of interest" description="Disordered" evidence="1">
    <location>
        <begin position="1"/>
        <end position="24"/>
    </location>
</feature>
<evidence type="ECO:0000313" key="2">
    <source>
        <dbReference type="EMBL" id="CAL1603599.1"/>
    </source>
</evidence>
<dbReference type="AlphaFoldDB" id="A0AAV2LNP9"/>
<protein>
    <submittedName>
        <fullName evidence="2">Uncharacterized protein</fullName>
    </submittedName>
</protein>
<proteinExistence type="predicted"/>
<evidence type="ECO:0000256" key="1">
    <source>
        <dbReference type="SAM" id="MobiDB-lite"/>
    </source>
</evidence>
<accession>A0AAV2LNP9</accession>
<reference evidence="2 3" key="1">
    <citation type="submission" date="2024-04" db="EMBL/GenBank/DDBJ databases">
        <authorList>
            <person name="Waldvogel A.-M."/>
            <person name="Schoenle A."/>
        </authorList>
    </citation>
    <scope>NUCLEOTIDE SEQUENCE [LARGE SCALE GENOMIC DNA]</scope>
</reference>